<feature type="binding site" evidence="2">
    <location>
        <begin position="226"/>
        <end position="233"/>
    </location>
    <ligand>
        <name>ATP</name>
        <dbReference type="ChEBI" id="CHEBI:30616"/>
    </ligand>
</feature>
<dbReference type="Pfam" id="PF02661">
    <property type="entry name" value="Fic"/>
    <property type="match status" value="1"/>
</dbReference>
<keyword evidence="2" id="KW-0547">Nucleotide-binding</keyword>
<accession>A0A267G9I6</accession>
<dbReference type="PROSITE" id="PS51459">
    <property type="entry name" value="FIDO"/>
    <property type="match status" value="1"/>
</dbReference>
<sequence>SQMSRQLELRKLDHLAVTFDHRLDPLLLPDETIKELLGNFEYLENTVLLASPDEIESTSIEYRRCLSDSGQNSIENVARLYALHEVRSFSGGQSVTIDDAFLMPSEAEQCDANDLAEIESLQRALQTLFGVDLRSKIEVSFDVNLAHRVHKLVMPNAQDAGNFRTCDAAPRDSTFQYLNWEQIPAELEVLFNYCSEQSMTTRNRGDAFKLAAVFLERFLLIHPYRDGNGRTSRLLCSALLMQMDCMKVPLLFNFDKRRNSSGSMTLCRDQYMSALQGARGAIASDTVPPNLLAAFLVLVGDRTLRSWSDLLVVGTERQRHRSSSHKEDEQ</sequence>
<dbReference type="AlphaFoldDB" id="A0A267G9I6"/>
<dbReference type="OrthoDB" id="6059759at2759"/>
<name>A0A267G9I6_9PLAT</name>
<evidence type="ECO:0000313" key="5">
    <source>
        <dbReference type="Proteomes" id="UP000215902"/>
    </source>
</evidence>
<dbReference type="Proteomes" id="UP000215902">
    <property type="component" value="Unassembled WGS sequence"/>
</dbReference>
<organism evidence="4 5">
    <name type="scientific">Macrostomum lignano</name>
    <dbReference type="NCBI Taxonomy" id="282301"/>
    <lineage>
        <taxon>Eukaryota</taxon>
        <taxon>Metazoa</taxon>
        <taxon>Spiralia</taxon>
        <taxon>Lophotrochozoa</taxon>
        <taxon>Platyhelminthes</taxon>
        <taxon>Rhabditophora</taxon>
        <taxon>Macrostomorpha</taxon>
        <taxon>Macrostomida</taxon>
        <taxon>Macrostomidae</taxon>
        <taxon>Macrostomum</taxon>
    </lineage>
</organism>
<keyword evidence="2" id="KW-0067">ATP-binding</keyword>
<dbReference type="Gene3D" id="1.10.3290.10">
    <property type="entry name" value="Fido-like domain"/>
    <property type="match status" value="1"/>
</dbReference>
<dbReference type="GO" id="GO:0005524">
    <property type="term" value="F:ATP binding"/>
    <property type="evidence" value="ECO:0007669"/>
    <property type="project" value="UniProtKB-KW"/>
</dbReference>
<evidence type="ECO:0000256" key="1">
    <source>
        <dbReference type="PIRSR" id="PIRSR640198-1"/>
    </source>
</evidence>
<dbReference type="SUPFAM" id="SSF140931">
    <property type="entry name" value="Fic-like"/>
    <property type="match status" value="1"/>
</dbReference>
<proteinExistence type="predicted"/>
<dbReference type="STRING" id="282301.A0A267G9I6"/>
<dbReference type="PANTHER" id="PTHR13504">
    <property type="entry name" value="FIDO DOMAIN-CONTAINING PROTEIN DDB_G0283145"/>
    <property type="match status" value="1"/>
</dbReference>
<dbReference type="EMBL" id="NIVC01000458">
    <property type="protein sequence ID" value="PAA82703.1"/>
    <property type="molecule type" value="Genomic_DNA"/>
</dbReference>
<dbReference type="InterPro" id="IPR003812">
    <property type="entry name" value="Fido"/>
</dbReference>
<keyword evidence="5" id="KW-1185">Reference proteome</keyword>
<dbReference type="InterPro" id="IPR036597">
    <property type="entry name" value="Fido-like_dom_sf"/>
</dbReference>
<feature type="domain" description="Fido" evidence="3">
    <location>
        <begin position="141"/>
        <end position="298"/>
    </location>
</feature>
<evidence type="ECO:0000256" key="2">
    <source>
        <dbReference type="PIRSR" id="PIRSR640198-2"/>
    </source>
</evidence>
<gene>
    <name evidence="4" type="ORF">BOX15_Mlig018110g1</name>
</gene>
<dbReference type="PANTHER" id="PTHR13504:SF38">
    <property type="entry name" value="FIDO DOMAIN-CONTAINING PROTEIN"/>
    <property type="match status" value="1"/>
</dbReference>
<comment type="caution">
    <text evidence="4">The sequence shown here is derived from an EMBL/GenBank/DDBJ whole genome shotgun (WGS) entry which is preliminary data.</text>
</comment>
<protein>
    <recommendedName>
        <fullName evidence="3">Fido domain-containing protein</fullName>
    </recommendedName>
</protein>
<reference evidence="4 5" key="1">
    <citation type="submission" date="2017-06" db="EMBL/GenBank/DDBJ databases">
        <title>A platform for efficient transgenesis in Macrostomum lignano, a flatworm model organism for stem cell research.</title>
        <authorList>
            <person name="Berezikov E."/>
        </authorList>
    </citation>
    <scope>NUCLEOTIDE SEQUENCE [LARGE SCALE GENOMIC DNA]</scope>
    <source>
        <strain evidence="4">DV1</strain>
        <tissue evidence="4">Whole organism</tissue>
    </source>
</reference>
<evidence type="ECO:0000259" key="3">
    <source>
        <dbReference type="PROSITE" id="PS51459"/>
    </source>
</evidence>
<feature type="active site" evidence="1">
    <location>
        <position position="222"/>
    </location>
</feature>
<feature type="non-terminal residue" evidence="4">
    <location>
        <position position="1"/>
    </location>
</feature>
<evidence type="ECO:0000313" key="4">
    <source>
        <dbReference type="EMBL" id="PAA82703.1"/>
    </source>
</evidence>
<dbReference type="InterPro" id="IPR040198">
    <property type="entry name" value="Fido_containing"/>
</dbReference>